<dbReference type="EMBL" id="UGTJ01000001">
    <property type="protein sequence ID" value="SUB80725.1"/>
    <property type="molecule type" value="Genomic_DNA"/>
</dbReference>
<accession>A0AAQ1ZJI8</accession>
<evidence type="ECO:0000313" key="2">
    <source>
        <dbReference type="Proteomes" id="UP000255283"/>
    </source>
</evidence>
<evidence type="ECO:0000313" key="1">
    <source>
        <dbReference type="EMBL" id="SUB80725.1"/>
    </source>
</evidence>
<protein>
    <submittedName>
        <fullName evidence="1">Uncharacterized protein</fullName>
    </submittedName>
</protein>
<proteinExistence type="predicted"/>
<organism evidence="1 2">
    <name type="scientific">Segatella buccae</name>
    <dbReference type="NCBI Taxonomy" id="28126"/>
    <lineage>
        <taxon>Bacteria</taxon>
        <taxon>Pseudomonadati</taxon>
        <taxon>Bacteroidota</taxon>
        <taxon>Bacteroidia</taxon>
        <taxon>Bacteroidales</taxon>
        <taxon>Prevotellaceae</taxon>
        <taxon>Segatella</taxon>
    </lineage>
</organism>
<gene>
    <name evidence="1" type="ORF">NCTC13063_02022</name>
</gene>
<sequence>MNVSPSLLLQWEGTDTLSFSILQIRNEVLFRDLHFFEGIQNILDGLVNV</sequence>
<dbReference type="AlphaFoldDB" id="A0AAQ1ZJI8"/>
<comment type="caution">
    <text evidence="1">The sequence shown here is derived from an EMBL/GenBank/DDBJ whole genome shotgun (WGS) entry which is preliminary data.</text>
</comment>
<dbReference type="Proteomes" id="UP000255283">
    <property type="component" value="Unassembled WGS sequence"/>
</dbReference>
<name>A0AAQ1ZJI8_9BACT</name>
<reference evidence="1 2" key="1">
    <citation type="submission" date="2018-06" db="EMBL/GenBank/DDBJ databases">
        <authorList>
            <consortium name="Pathogen Informatics"/>
            <person name="Doyle S."/>
        </authorList>
    </citation>
    <scope>NUCLEOTIDE SEQUENCE [LARGE SCALE GENOMIC DNA]</scope>
    <source>
        <strain evidence="1 2">NCTC13063</strain>
    </source>
</reference>